<proteinExistence type="predicted"/>
<dbReference type="AlphaFoldDB" id="A0AA85J583"/>
<name>A0AA85J583_TRIRE</name>
<sequence>MKSNTRYPILSLKRLRERNLQLTCHYTTFYRRYKRNYAQVMAEFKAASTSTEATVLPADVEPSSVNIDTITMETEVVPSSLCSSQTPYNRLKKTYLVLRKPGVNEYFIAAKKWMLRDDQCIYHSSVTESEVEACVDPAPNWLIVPCQILVEKETFLEAKDILSALQKMTNMNRSGNLEETLSLTNTKHQRMEEKDYSCVNDCEELEAVKAQKVCWPYEYPDTNFQETLVSSIANTSSQQRPVATSSPVTQQILQTNITDSHNKIVIELQSLKGEIQSLKGEVQSLKGEVQSLKGEVQSLMKMVTQLVSLIRSGNVSVLETSRSSIDNSQLEFPLATEEEVNQLEVSLKISEFRDSFMTKMVGNLSCSPQSSLRKMLNYILEPKLSSRFTAYGTPTKLAVTKCRFYKVI</sequence>
<reference evidence="2" key="1">
    <citation type="submission" date="2022-06" db="EMBL/GenBank/DDBJ databases">
        <authorList>
            <person name="Berger JAMES D."/>
            <person name="Berger JAMES D."/>
        </authorList>
    </citation>
    <scope>NUCLEOTIDE SEQUENCE [LARGE SCALE GENOMIC DNA]</scope>
</reference>
<evidence type="ECO:0008006" key="4">
    <source>
        <dbReference type="Google" id="ProtNLM"/>
    </source>
</evidence>
<keyword evidence="2" id="KW-1185">Reference proteome</keyword>
<evidence type="ECO:0000313" key="3">
    <source>
        <dbReference type="WBParaSite" id="TREG1_124910.1"/>
    </source>
</evidence>
<evidence type="ECO:0000256" key="1">
    <source>
        <dbReference type="SAM" id="Coils"/>
    </source>
</evidence>
<accession>A0AA85J583</accession>
<evidence type="ECO:0000313" key="2">
    <source>
        <dbReference type="Proteomes" id="UP000050795"/>
    </source>
</evidence>
<protein>
    <recommendedName>
        <fullName evidence="4">DUF4806 domain-containing protein</fullName>
    </recommendedName>
</protein>
<keyword evidence="1" id="KW-0175">Coiled coil</keyword>
<dbReference type="WBParaSite" id="TREG1_124910.1">
    <property type="protein sequence ID" value="TREG1_124910.1"/>
    <property type="gene ID" value="TREG1_124910"/>
</dbReference>
<organism evidence="2 3">
    <name type="scientific">Trichobilharzia regenti</name>
    <name type="common">Nasal bird schistosome</name>
    <dbReference type="NCBI Taxonomy" id="157069"/>
    <lineage>
        <taxon>Eukaryota</taxon>
        <taxon>Metazoa</taxon>
        <taxon>Spiralia</taxon>
        <taxon>Lophotrochozoa</taxon>
        <taxon>Platyhelminthes</taxon>
        <taxon>Trematoda</taxon>
        <taxon>Digenea</taxon>
        <taxon>Strigeidida</taxon>
        <taxon>Schistosomatoidea</taxon>
        <taxon>Schistosomatidae</taxon>
        <taxon>Trichobilharzia</taxon>
    </lineage>
</organism>
<feature type="coiled-coil region" evidence="1">
    <location>
        <begin position="261"/>
        <end position="302"/>
    </location>
</feature>
<reference evidence="3" key="2">
    <citation type="submission" date="2023-11" db="UniProtKB">
        <authorList>
            <consortium name="WormBaseParasite"/>
        </authorList>
    </citation>
    <scope>IDENTIFICATION</scope>
</reference>
<dbReference type="Proteomes" id="UP000050795">
    <property type="component" value="Unassembled WGS sequence"/>
</dbReference>
<dbReference type="Gene3D" id="1.20.5.320">
    <property type="entry name" value="6-Phosphogluconate Dehydrogenase, domain 3"/>
    <property type="match status" value="1"/>
</dbReference>